<evidence type="ECO:0000313" key="4">
    <source>
        <dbReference type="Proteomes" id="UP000236333"/>
    </source>
</evidence>
<keyword evidence="1" id="KW-0732">Signal</keyword>
<sequence>MASSLPLCLLVLWLGLQVAPSAAQRGGKSATPADAICSDPDFKTLCRIIKTAGDGQGATLLQDPNAIITVFAPTDEAFGKDGKNAARKLKLKDFNDIFTTPTAADRLLRGLIIPNAALLAKALQSGNKYKNDLGQNLEYSTA</sequence>
<gene>
    <name evidence="3" type="ORF">TSOC_001027</name>
</gene>
<dbReference type="InterPro" id="IPR036378">
    <property type="entry name" value="FAS1_dom_sf"/>
</dbReference>
<comment type="caution">
    <text evidence="3">The sequence shown here is derived from an EMBL/GenBank/DDBJ whole genome shotgun (WGS) entry which is preliminary data.</text>
</comment>
<reference evidence="3 4" key="1">
    <citation type="journal article" date="2017" name="Mol. Biol. Evol.">
        <title>The 4-celled Tetrabaena socialis nuclear genome reveals the essential components for genetic control of cell number at the origin of multicellularity in the volvocine lineage.</title>
        <authorList>
            <person name="Featherston J."/>
            <person name="Arakaki Y."/>
            <person name="Hanschen E.R."/>
            <person name="Ferris P.J."/>
            <person name="Michod R.E."/>
            <person name="Olson B.J.S.C."/>
            <person name="Nozaki H."/>
            <person name="Durand P.M."/>
        </authorList>
    </citation>
    <scope>NUCLEOTIDE SEQUENCE [LARGE SCALE GENOMIC DNA]</scope>
    <source>
        <strain evidence="3 4">NIES-571</strain>
    </source>
</reference>
<dbReference type="SUPFAM" id="SSF82153">
    <property type="entry name" value="FAS1 domain"/>
    <property type="match status" value="1"/>
</dbReference>
<proteinExistence type="predicted"/>
<dbReference type="InterPro" id="IPR000782">
    <property type="entry name" value="FAS1_domain"/>
</dbReference>
<dbReference type="Proteomes" id="UP000236333">
    <property type="component" value="Unassembled WGS sequence"/>
</dbReference>
<feature type="signal peptide" evidence="1">
    <location>
        <begin position="1"/>
        <end position="23"/>
    </location>
</feature>
<evidence type="ECO:0000256" key="1">
    <source>
        <dbReference type="SAM" id="SignalP"/>
    </source>
</evidence>
<dbReference type="AlphaFoldDB" id="A0A2J8AHV4"/>
<keyword evidence="4" id="KW-1185">Reference proteome</keyword>
<accession>A0A2J8AHV4</accession>
<protein>
    <recommendedName>
        <fullName evidence="2">FAS1 domain-containing protein</fullName>
    </recommendedName>
</protein>
<name>A0A2J8AHV4_9CHLO</name>
<feature type="chain" id="PRO_5014458631" description="FAS1 domain-containing protein" evidence="1">
    <location>
        <begin position="24"/>
        <end position="142"/>
    </location>
</feature>
<dbReference type="EMBL" id="PGGS01000015">
    <property type="protein sequence ID" value="PNH12087.1"/>
    <property type="molecule type" value="Genomic_DNA"/>
</dbReference>
<evidence type="ECO:0000313" key="3">
    <source>
        <dbReference type="EMBL" id="PNH12087.1"/>
    </source>
</evidence>
<dbReference type="Gene3D" id="2.30.180.10">
    <property type="entry name" value="FAS1 domain"/>
    <property type="match status" value="1"/>
</dbReference>
<dbReference type="OrthoDB" id="545133at2759"/>
<feature type="domain" description="FAS1" evidence="2">
    <location>
        <begin position="29"/>
        <end position="142"/>
    </location>
</feature>
<dbReference type="Pfam" id="PF02469">
    <property type="entry name" value="Fasciclin"/>
    <property type="match status" value="1"/>
</dbReference>
<evidence type="ECO:0000259" key="2">
    <source>
        <dbReference type="PROSITE" id="PS50213"/>
    </source>
</evidence>
<organism evidence="3 4">
    <name type="scientific">Tetrabaena socialis</name>
    <dbReference type="NCBI Taxonomy" id="47790"/>
    <lineage>
        <taxon>Eukaryota</taxon>
        <taxon>Viridiplantae</taxon>
        <taxon>Chlorophyta</taxon>
        <taxon>core chlorophytes</taxon>
        <taxon>Chlorophyceae</taxon>
        <taxon>CS clade</taxon>
        <taxon>Chlamydomonadales</taxon>
        <taxon>Tetrabaenaceae</taxon>
        <taxon>Tetrabaena</taxon>
    </lineage>
</organism>
<dbReference type="PROSITE" id="PS50213">
    <property type="entry name" value="FAS1"/>
    <property type="match status" value="1"/>
</dbReference>